<keyword evidence="3 10" id="KW-0808">Transferase</keyword>
<keyword evidence="11" id="KW-0812">Transmembrane</keyword>
<dbReference type="GO" id="GO:0003950">
    <property type="term" value="F:NAD+ poly-ADP-ribosyltransferase activity"/>
    <property type="evidence" value="ECO:0007669"/>
    <property type="project" value="TreeGrafter"/>
</dbReference>
<dbReference type="KEGG" id="pbi:112543059"/>
<dbReference type="PROSITE" id="PS01291">
    <property type="entry name" value="ART"/>
    <property type="match status" value="1"/>
</dbReference>
<keyword evidence="6 10" id="KW-0521">NADP</keyword>
<dbReference type="InterPro" id="IPR050999">
    <property type="entry name" value="ADP-ribosyltransferase_ARG"/>
</dbReference>
<dbReference type="RefSeq" id="XP_025032940.1">
    <property type="nucleotide sequence ID" value="XM_025177172.1"/>
</dbReference>
<dbReference type="OMA" id="DKPEVYP"/>
<dbReference type="PANTHER" id="PTHR10339:SF19">
    <property type="entry name" value="GPI-LINKED NAD(P)(+)--ARGININE ADP-RIBOSYLTRANSFERASE 1"/>
    <property type="match status" value="1"/>
</dbReference>
<sequence length="294" mass="33051">MLCRAPSEEETMKALPLQMVQVWCLMEMFTGRFQVFCHLDIPLTMFDDSVDDQYIDCSPTTEVKPQEPGNVPLGKKYSETWEKARRHWASLGQAATDLSPLYGTAVVAYTVGDTFYSDFNNAIREAGKSPSSYHDFTFKDAHFLLTKAVQARKPKHGCHRVFRGIRNIRFNVSDKVVRFGQFASSSLEETVAQKYGEDSFFIIKTCFGAQIDDISFHPEEREVLIPPYETFNVTRHSESKKGVVITLESRGIFSHFNCGVKNAAGLSFLTPVGMPVLLWGLLLTWGILGPLGSL</sequence>
<organism evidence="12 13">
    <name type="scientific">Python bivittatus</name>
    <name type="common">Burmese python</name>
    <name type="synonym">Python molurus bivittatus</name>
    <dbReference type="NCBI Taxonomy" id="176946"/>
    <lineage>
        <taxon>Eukaryota</taxon>
        <taxon>Metazoa</taxon>
        <taxon>Chordata</taxon>
        <taxon>Craniata</taxon>
        <taxon>Vertebrata</taxon>
        <taxon>Euteleostomi</taxon>
        <taxon>Lepidosauria</taxon>
        <taxon>Squamata</taxon>
        <taxon>Bifurcata</taxon>
        <taxon>Unidentata</taxon>
        <taxon>Episquamata</taxon>
        <taxon>Toxicofera</taxon>
        <taxon>Serpentes</taxon>
        <taxon>Henophidia</taxon>
        <taxon>Pythonidae</taxon>
        <taxon>Python</taxon>
    </lineage>
</organism>
<keyword evidence="2 10" id="KW-0328">Glycosyltransferase</keyword>
<evidence type="ECO:0000256" key="4">
    <source>
        <dbReference type="ARBA" id="ARBA00022695"/>
    </source>
</evidence>
<protein>
    <recommendedName>
        <fullName evidence="10">NAD(P)(+)--arginine ADP-ribosyltransferase</fullName>
        <ecNumber evidence="10">2.4.2.31</ecNumber>
    </recommendedName>
    <alternativeName>
        <fullName evidence="10">Mono(ADP-ribosyl)transferase</fullName>
    </alternativeName>
</protein>
<dbReference type="PRINTS" id="PR00970">
    <property type="entry name" value="RIBTRNSFRASE"/>
</dbReference>
<dbReference type="SUPFAM" id="SSF56399">
    <property type="entry name" value="ADP-ribosylation"/>
    <property type="match status" value="1"/>
</dbReference>
<evidence type="ECO:0000256" key="8">
    <source>
        <dbReference type="ARBA" id="ARBA00023157"/>
    </source>
</evidence>
<evidence type="ECO:0000256" key="11">
    <source>
        <dbReference type="SAM" id="Phobius"/>
    </source>
</evidence>
<keyword evidence="8" id="KW-1015">Disulfide bond</keyword>
<dbReference type="Gene3D" id="3.90.176.10">
    <property type="entry name" value="Toxin ADP-ribosyltransferase, Chain A, domain 1"/>
    <property type="match status" value="1"/>
</dbReference>
<evidence type="ECO:0000256" key="6">
    <source>
        <dbReference type="ARBA" id="ARBA00022857"/>
    </source>
</evidence>
<keyword evidence="4" id="KW-0548">Nucleotidyltransferase</keyword>
<dbReference type="FunFam" id="3.90.176.10:FF:000001">
    <property type="entry name" value="NAD(P)(+)--arginine ADP-ribosyltransferase"/>
    <property type="match status" value="1"/>
</dbReference>
<keyword evidence="7 10" id="KW-0520">NAD</keyword>
<evidence type="ECO:0000256" key="5">
    <source>
        <dbReference type="ARBA" id="ARBA00022729"/>
    </source>
</evidence>
<dbReference type="InterPro" id="IPR000768">
    <property type="entry name" value="ART"/>
</dbReference>
<name>A0A9F5J271_PYTBI</name>
<comment type="catalytic activity">
    <reaction evidence="9 10">
        <text>L-arginyl-[protein] + NAD(+) = N(omega)-(ADP-D-ribosyl)-L-arginyl-[protein] + nicotinamide + H(+)</text>
        <dbReference type="Rhea" id="RHEA:19149"/>
        <dbReference type="Rhea" id="RHEA-COMP:10532"/>
        <dbReference type="Rhea" id="RHEA-COMP:15087"/>
        <dbReference type="ChEBI" id="CHEBI:15378"/>
        <dbReference type="ChEBI" id="CHEBI:17154"/>
        <dbReference type="ChEBI" id="CHEBI:29965"/>
        <dbReference type="ChEBI" id="CHEBI:57540"/>
        <dbReference type="ChEBI" id="CHEBI:142554"/>
        <dbReference type="EC" id="2.4.2.31"/>
    </reaction>
</comment>
<evidence type="ECO:0000256" key="10">
    <source>
        <dbReference type="RuleBase" id="RU361228"/>
    </source>
</evidence>
<evidence type="ECO:0000256" key="3">
    <source>
        <dbReference type="ARBA" id="ARBA00022679"/>
    </source>
</evidence>
<dbReference type="EC" id="2.4.2.31" evidence="10"/>
<keyword evidence="11" id="KW-0472">Membrane</keyword>
<dbReference type="GO" id="GO:0106274">
    <property type="term" value="F:NAD+-protein-arginine ADP-ribosyltransferase activity"/>
    <property type="evidence" value="ECO:0007669"/>
    <property type="project" value="UniProtKB-EC"/>
</dbReference>
<dbReference type="GeneID" id="112543059"/>
<dbReference type="OrthoDB" id="423533at2759"/>
<evidence type="ECO:0000313" key="13">
    <source>
        <dbReference type="RefSeq" id="XP_025032940.1"/>
    </source>
</evidence>
<keyword evidence="5" id="KW-0732">Signal</keyword>
<feature type="transmembrane region" description="Helical" evidence="11">
    <location>
        <begin position="268"/>
        <end position="288"/>
    </location>
</feature>
<reference evidence="13" key="1">
    <citation type="submission" date="2025-08" db="UniProtKB">
        <authorList>
            <consortium name="RefSeq"/>
        </authorList>
    </citation>
    <scope>IDENTIFICATION</scope>
    <source>
        <tissue evidence="13">Liver</tissue>
    </source>
</reference>
<evidence type="ECO:0000256" key="7">
    <source>
        <dbReference type="ARBA" id="ARBA00023027"/>
    </source>
</evidence>
<evidence type="ECO:0000256" key="1">
    <source>
        <dbReference type="ARBA" id="ARBA00009558"/>
    </source>
</evidence>
<evidence type="ECO:0000313" key="12">
    <source>
        <dbReference type="Proteomes" id="UP000695026"/>
    </source>
</evidence>
<evidence type="ECO:0000256" key="9">
    <source>
        <dbReference type="ARBA" id="ARBA00047597"/>
    </source>
</evidence>
<dbReference type="Pfam" id="PF01129">
    <property type="entry name" value="ART"/>
    <property type="match status" value="1"/>
</dbReference>
<evidence type="ECO:0000256" key="2">
    <source>
        <dbReference type="ARBA" id="ARBA00022676"/>
    </source>
</evidence>
<proteinExistence type="inferred from homology"/>
<dbReference type="GO" id="GO:0016779">
    <property type="term" value="F:nucleotidyltransferase activity"/>
    <property type="evidence" value="ECO:0007669"/>
    <property type="project" value="UniProtKB-KW"/>
</dbReference>
<gene>
    <name evidence="13" type="primary">LOC112543059</name>
</gene>
<dbReference type="Proteomes" id="UP000695026">
    <property type="component" value="Unplaced"/>
</dbReference>
<keyword evidence="12" id="KW-1185">Reference proteome</keyword>
<comment type="similarity">
    <text evidence="1 10">Belongs to the Arg-specific ADP-ribosyltransferase family.</text>
</comment>
<dbReference type="AlphaFoldDB" id="A0A9F5J271"/>
<keyword evidence="11" id="KW-1133">Transmembrane helix</keyword>
<dbReference type="PANTHER" id="PTHR10339">
    <property type="entry name" value="ADP-RIBOSYLTRANSFERASE"/>
    <property type="match status" value="1"/>
</dbReference>
<accession>A0A9F5J271</accession>
<dbReference type="PROSITE" id="PS51996">
    <property type="entry name" value="TR_MART"/>
    <property type="match status" value="1"/>
</dbReference>